<dbReference type="Gene3D" id="3.40.50.300">
    <property type="entry name" value="P-loop containing nucleotide triphosphate hydrolases"/>
    <property type="match status" value="1"/>
</dbReference>
<dbReference type="InterPro" id="IPR014556">
    <property type="entry name" value="UCP029407"/>
</dbReference>
<dbReference type="SUPFAM" id="SSF52540">
    <property type="entry name" value="P-loop containing nucleoside triphosphate hydrolases"/>
    <property type="match status" value="1"/>
</dbReference>
<dbReference type="PIRSF" id="PIRSF029407">
    <property type="entry name" value="UCP029407"/>
    <property type="match status" value="1"/>
</dbReference>
<dbReference type="InterPro" id="IPR027417">
    <property type="entry name" value="P-loop_NTPase"/>
</dbReference>
<dbReference type="Pfam" id="PF13469">
    <property type="entry name" value="Sulfotransfer_3"/>
    <property type="match status" value="1"/>
</dbReference>
<protein>
    <recommendedName>
        <fullName evidence="3">Sulfotransferase family protein</fullName>
    </recommendedName>
</protein>
<evidence type="ECO:0000313" key="1">
    <source>
        <dbReference type="EMBL" id="MBB2173055.1"/>
    </source>
</evidence>
<gene>
    <name evidence="1" type="ORF">HLH35_13160</name>
</gene>
<name>A0A7W4P3T3_9PROT</name>
<accession>A0A7W4P3T3</accession>
<sequence>MNRTENRKKLIVVLGMHRSGTSAITCGLQALGVSLGDHLMPPAGDNGKGFWEDIDIVALNSEMLAVLGCSWHALRSITDQDVEFLCAHGYISKSIQLLNEKTANAPVFGFKDPRTTKLLPFWKRVFEKSSFDVEYILASRNPLSVVESLGKRDHFSREKSYMLWLEYTMTALCAVGSGRALPVDYDRLISFPEEELERVSDWLGLLLIREEVERYCRDFLEKSLRHTHFDAEHVYADEAAMPLVKEVYAFLLDLQAGKIRLEDGMMSGLFHEWKGRLDRMQPLLKLIDRQEIRISSAHEKIESFERKGQIVSRAVGKIRGLGRRTEFFIRAHFPSVS</sequence>
<dbReference type="AlphaFoldDB" id="A0A7W4P3T3"/>
<evidence type="ECO:0008006" key="3">
    <source>
        <dbReference type="Google" id="ProtNLM"/>
    </source>
</evidence>
<proteinExistence type="predicted"/>
<reference evidence="1 2" key="1">
    <citation type="submission" date="2020-04" db="EMBL/GenBank/DDBJ databases">
        <title>Description of novel Gluconacetobacter.</title>
        <authorList>
            <person name="Sombolestani A."/>
        </authorList>
    </citation>
    <scope>NUCLEOTIDE SEQUENCE [LARGE SCALE GENOMIC DNA]</scope>
    <source>
        <strain evidence="1 2">LMG 27724</strain>
    </source>
</reference>
<keyword evidence="2" id="KW-1185">Reference proteome</keyword>
<dbReference type="Proteomes" id="UP000577891">
    <property type="component" value="Unassembled WGS sequence"/>
</dbReference>
<dbReference type="EMBL" id="JABEQE010000011">
    <property type="protein sequence ID" value="MBB2173055.1"/>
    <property type="molecule type" value="Genomic_DNA"/>
</dbReference>
<comment type="caution">
    <text evidence="1">The sequence shown here is derived from an EMBL/GenBank/DDBJ whole genome shotgun (WGS) entry which is preliminary data.</text>
</comment>
<dbReference type="RefSeq" id="WP_182979568.1">
    <property type="nucleotide sequence ID" value="NZ_BAABGB010000007.1"/>
</dbReference>
<organism evidence="1 2">
    <name type="scientific">Gluconacetobacter asukensis</name>
    <dbReference type="NCBI Taxonomy" id="1017181"/>
    <lineage>
        <taxon>Bacteria</taxon>
        <taxon>Pseudomonadati</taxon>
        <taxon>Pseudomonadota</taxon>
        <taxon>Alphaproteobacteria</taxon>
        <taxon>Acetobacterales</taxon>
        <taxon>Acetobacteraceae</taxon>
        <taxon>Gluconacetobacter</taxon>
    </lineage>
</organism>
<evidence type="ECO:0000313" key="2">
    <source>
        <dbReference type="Proteomes" id="UP000577891"/>
    </source>
</evidence>